<reference evidence="5 6" key="2">
    <citation type="submission" date="2015-07" db="EMBL/GenBank/DDBJ databases">
        <title>Physiological, transcriptional responses and genome re-sequencing of acid resistant extremely thermoacidophilic Metallosphaera sedula SARC-M1.</title>
        <authorList>
            <person name="Ai C."/>
            <person name="McCarthy S."/>
            <person name="Eckrich V."/>
            <person name="Rudrappa D."/>
            <person name="Qiu G."/>
            <person name="Blum P."/>
        </authorList>
    </citation>
    <scope>NUCLEOTIDE SEQUENCE [LARGE SCALE GENOMIC DNA]</scope>
    <source>
        <strain evidence="5 6">SARC-M1</strain>
    </source>
</reference>
<gene>
    <name evidence="1" type="ORF">MsedA_0902</name>
    <name evidence="2" type="ORF">MsedB_0903</name>
    <name evidence="3" type="ORF">MsedC_0902</name>
    <name evidence="4" type="ORF">MsedD_0903</name>
    <name evidence="5" type="ORF">MsedE_0902</name>
</gene>
<evidence type="ECO:0000313" key="5">
    <source>
        <dbReference type="EMBL" id="AKV82938.1"/>
    </source>
</evidence>
<evidence type="ECO:0000313" key="3">
    <source>
        <dbReference type="EMBL" id="AKV78452.1"/>
    </source>
</evidence>
<reference evidence="7 8" key="1">
    <citation type="journal article" date="2015" name="Genome Announc.">
        <title>Complete Genome Sequences of Evolved Arsenate-Resistant Metallosphaera sedula Strains.</title>
        <authorList>
            <person name="Ai C."/>
            <person name="McCarthy S."/>
            <person name="Schackwitz W."/>
            <person name="Martin J."/>
            <person name="Lipzen A."/>
            <person name="Blum P."/>
        </authorList>
    </citation>
    <scope>NUCLEOTIDE SEQUENCE [LARGE SCALE GENOMIC DNA]</scope>
    <source>
        <strain evidence="3 8">ARS120-1</strain>
        <strain evidence="4 7">ARS120-2</strain>
        <strain evidence="1 10">ARS50-1</strain>
        <strain evidence="2 9">ARS50-2</strain>
    </source>
</reference>
<evidence type="ECO:0000313" key="6">
    <source>
        <dbReference type="Proteomes" id="UP000056255"/>
    </source>
</evidence>
<dbReference type="Proteomes" id="UP000068832">
    <property type="component" value="Chromosome"/>
</dbReference>
<organism evidence="4 7">
    <name type="scientific">Metallosphaera sedula</name>
    <dbReference type="NCBI Taxonomy" id="43687"/>
    <lineage>
        <taxon>Archaea</taxon>
        <taxon>Thermoproteota</taxon>
        <taxon>Thermoprotei</taxon>
        <taxon>Sulfolobales</taxon>
        <taxon>Sulfolobaceae</taxon>
        <taxon>Metallosphaera</taxon>
    </lineage>
</organism>
<accession>A0A0K1T0X5</accession>
<name>A0A0K1T0X5_9CREN</name>
<dbReference type="EMBL" id="CP012174">
    <property type="protein sequence ID" value="AKV78452.1"/>
    <property type="molecule type" value="Genomic_DNA"/>
</dbReference>
<proteinExistence type="predicted"/>
<evidence type="ECO:0000313" key="1">
    <source>
        <dbReference type="EMBL" id="AKV73960.1"/>
    </source>
</evidence>
<sequence>MRYMENVVRITSLPVREEVRELVTDRRSIEMGRVKITLEDGIHVLNIKGLKDGDVFEFKGKYWRLVQREEKVIRIVLREPTESFRVGFAVGNLHMKAMVLGNELYIPLENPNLPNLLSQFKPEVTEKKFIPNVEIPIEGEVVQFVDPDH</sequence>
<evidence type="ECO:0000313" key="2">
    <source>
        <dbReference type="EMBL" id="AKV76199.1"/>
    </source>
</evidence>
<dbReference type="Proteomes" id="UP000061362">
    <property type="component" value="Chromosome"/>
</dbReference>
<evidence type="ECO:0000313" key="7">
    <source>
        <dbReference type="Proteomes" id="UP000061362"/>
    </source>
</evidence>
<dbReference type="SUPFAM" id="SSF69737">
    <property type="entry name" value="Urease metallochaperone UreE, C-terminal domain"/>
    <property type="match status" value="1"/>
</dbReference>
<dbReference type="Proteomes" id="UP000056255">
    <property type="component" value="Chromosome"/>
</dbReference>
<protein>
    <submittedName>
        <fullName evidence="4">Uncharacterized protein</fullName>
    </submittedName>
</protein>
<evidence type="ECO:0000313" key="10">
    <source>
        <dbReference type="Proteomes" id="UP000068832"/>
    </source>
</evidence>
<dbReference type="EMBL" id="CP012176">
    <property type="protein sequence ID" value="AKV82938.1"/>
    <property type="molecule type" value="Genomic_DNA"/>
</dbReference>
<dbReference type="Proteomes" id="UP000062398">
    <property type="component" value="Chromosome"/>
</dbReference>
<dbReference type="AlphaFoldDB" id="A0A0K1T0X5"/>
<evidence type="ECO:0000313" key="9">
    <source>
        <dbReference type="Proteomes" id="UP000062475"/>
    </source>
</evidence>
<dbReference type="EMBL" id="CP012172">
    <property type="protein sequence ID" value="AKV73960.1"/>
    <property type="molecule type" value="Genomic_DNA"/>
</dbReference>
<dbReference type="Proteomes" id="UP000062475">
    <property type="component" value="Chromosome"/>
</dbReference>
<dbReference type="EMBL" id="CP012173">
    <property type="protein sequence ID" value="AKV76199.1"/>
    <property type="molecule type" value="Genomic_DNA"/>
</dbReference>
<evidence type="ECO:0000313" key="4">
    <source>
        <dbReference type="EMBL" id="AKV80697.1"/>
    </source>
</evidence>
<dbReference type="PATRIC" id="fig|43687.5.peg.913"/>
<evidence type="ECO:0000313" key="8">
    <source>
        <dbReference type="Proteomes" id="UP000062398"/>
    </source>
</evidence>
<dbReference type="EMBL" id="CP012175">
    <property type="protein sequence ID" value="AKV80697.1"/>
    <property type="molecule type" value="Genomic_DNA"/>
</dbReference>